<dbReference type="EMBL" id="JAHJDP010000093">
    <property type="protein sequence ID" value="MBU2692494.1"/>
    <property type="molecule type" value="Genomic_DNA"/>
</dbReference>
<dbReference type="PROSITE" id="PS51257">
    <property type="entry name" value="PROKAR_LIPOPROTEIN"/>
    <property type="match status" value="1"/>
</dbReference>
<organism evidence="2 3">
    <name type="scientific">Eiseniibacteriota bacterium</name>
    <dbReference type="NCBI Taxonomy" id="2212470"/>
    <lineage>
        <taxon>Bacteria</taxon>
        <taxon>Candidatus Eiseniibacteriota</taxon>
    </lineage>
</organism>
<evidence type="ECO:0000313" key="3">
    <source>
        <dbReference type="Proteomes" id="UP000777784"/>
    </source>
</evidence>
<feature type="region of interest" description="Disordered" evidence="1">
    <location>
        <begin position="30"/>
        <end position="90"/>
    </location>
</feature>
<reference evidence="2" key="1">
    <citation type="submission" date="2021-05" db="EMBL/GenBank/DDBJ databases">
        <title>Energy efficiency and biological interactions define the core microbiome of deep oligotrophic groundwater.</title>
        <authorList>
            <person name="Mehrshad M."/>
            <person name="Lopez-Fernandez M."/>
            <person name="Bell E."/>
            <person name="Bernier-Latmani R."/>
            <person name="Bertilsson S."/>
            <person name="Dopson M."/>
        </authorList>
    </citation>
    <scope>NUCLEOTIDE SEQUENCE</scope>
    <source>
        <strain evidence="2">Modern_marine.mb.64</strain>
    </source>
</reference>
<gene>
    <name evidence="2" type="ORF">KJ970_16360</name>
</gene>
<feature type="compositionally biased region" description="Basic and acidic residues" evidence="1">
    <location>
        <begin position="33"/>
        <end position="50"/>
    </location>
</feature>
<evidence type="ECO:0000256" key="1">
    <source>
        <dbReference type="SAM" id="MobiDB-lite"/>
    </source>
</evidence>
<evidence type="ECO:0000313" key="2">
    <source>
        <dbReference type="EMBL" id="MBU2692494.1"/>
    </source>
</evidence>
<accession>A0A948S273</accession>
<proteinExistence type="predicted"/>
<protein>
    <recommendedName>
        <fullName evidence="4">Lipoprotein</fullName>
    </recommendedName>
</protein>
<dbReference type="AlphaFoldDB" id="A0A948S273"/>
<name>A0A948S273_UNCEI</name>
<dbReference type="Proteomes" id="UP000777784">
    <property type="component" value="Unassembled WGS sequence"/>
</dbReference>
<evidence type="ECO:0008006" key="4">
    <source>
        <dbReference type="Google" id="ProtNLM"/>
    </source>
</evidence>
<sequence length="176" mass="19509">MMMRLFRLAGIIALVSLPMLLMIGCSATKNKKGGPEVDSKWVVTSEEKPGSPKTPPWDITPKDSEDGPITLDPSGFQKDPAGAPVDDPFYPPEIKKIRIYRNQQKPKCPYEKIGFVRAQNLDADHAENMLKVKISALGGHGAVDVKWFTFDTDHGEETWLLGTAFVFTDSNCTEGW</sequence>
<comment type="caution">
    <text evidence="2">The sequence shown here is derived from an EMBL/GenBank/DDBJ whole genome shotgun (WGS) entry which is preliminary data.</text>
</comment>